<dbReference type="STRING" id="1121266.SAMN02745883_00815"/>
<dbReference type="PANTHER" id="PTHR35526">
    <property type="entry name" value="ANTI-SIGMA-F FACTOR RSBW-RELATED"/>
    <property type="match status" value="1"/>
</dbReference>
<dbReference type="Gene3D" id="3.30.565.10">
    <property type="entry name" value="Histidine kinase-like ATPase, C-terminal domain"/>
    <property type="match status" value="1"/>
</dbReference>
<evidence type="ECO:0000313" key="3">
    <source>
        <dbReference type="EMBL" id="SHJ93116.1"/>
    </source>
</evidence>
<dbReference type="InterPro" id="IPR050267">
    <property type="entry name" value="Anti-sigma-factor_SerPK"/>
</dbReference>
<keyword evidence="1" id="KW-0723">Serine/threonine-protein kinase</keyword>
<dbReference type="InterPro" id="IPR036890">
    <property type="entry name" value="HATPase_C_sf"/>
</dbReference>
<dbReference type="EMBL" id="FRAJ01000006">
    <property type="protein sequence ID" value="SHJ93116.1"/>
    <property type="molecule type" value="Genomic_DNA"/>
</dbReference>
<dbReference type="AlphaFoldDB" id="A0A1M6NC30"/>
<dbReference type="InterPro" id="IPR003594">
    <property type="entry name" value="HATPase_dom"/>
</dbReference>
<organism evidence="3 4">
    <name type="scientific">Caminicella sporogenes DSM 14501</name>
    <dbReference type="NCBI Taxonomy" id="1121266"/>
    <lineage>
        <taxon>Bacteria</taxon>
        <taxon>Bacillati</taxon>
        <taxon>Bacillota</taxon>
        <taxon>Clostridia</taxon>
        <taxon>Peptostreptococcales</taxon>
        <taxon>Caminicellaceae</taxon>
        <taxon>Caminicella</taxon>
    </lineage>
</organism>
<keyword evidence="3" id="KW-0808">Transferase</keyword>
<evidence type="ECO:0000259" key="2">
    <source>
        <dbReference type="Pfam" id="PF13581"/>
    </source>
</evidence>
<name>A0A1M6NC30_9FIRM</name>
<proteinExistence type="predicted"/>
<keyword evidence="3" id="KW-0418">Kinase</keyword>
<dbReference type="Proteomes" id="UP000184082">
    <property type="component" value="Unassembled WGS sequence"/>
</dbReference>
<evidence type="ECO:0000256" key="1">
    <source>
        <dbReference type="ARBA" id="ARBA00022527"/>
    </source>
</evidence>
<feature type="domain" description="Histidine kinase/HSP90-like ATPase" evidence="2">
    <location>
        <begin position="21"/>
        <end position="142"/>
    </location>
</feature>
<dbReference type="CDD" id="cd16936">
    <property type="entry name" value="HATPase_RsbW-like"/>
    <property type="match status" value="1"/>
</dbReference>
<protein>
    <submittedName>
        <fullName evidence="3">Serine/threonine-protein kinase RsbW</fullName>
    </submittedName>
</protein>
<gene>
    <name evidence="3" type="ORF">SAMN02745883_00815</name>
</gene>
<dbReference type="PANTHER" id="PTHR35526:SF3">
    <property type="entry name" value="ANTI-SIGMA-F FACTOR RSBW"/>
    <property type="match status" value="1"/>
</dbReference>
<evidence type="ECO:0000313" key="4">
    <source>
        <dbReference type="Proteomes" id="UP000184082"/>
    </source>
</evidence>
<dbReference type="SUPFAM" id="SSF55874">
    <property type="entry name" value="ATPase domain of HSP90 chaperone/DNA topoisomerase II/histidine kinase"/>
    <property type="match status" value="1"/>
</dbReference>
<dbReference type="Pfam" id="PF13581">
    <property type="entry name" value="HATPase_c_2"/>
    <property type="match status" value="1"/>
</dbReference>
<sequence>MSINSLKEVSRLMKESISLSLPSKPEYVSIARLTSSAIANSMGFNIEDIEDIRLAVGEACNNAVLHGRNGDSNFNINFTIYEDKFVIEIFDEGKGFEIEKCPEPDFSNPKESGLGLFIIESLMDEVEVISSPGEGTNVKMIKYLND</sequence>
<keyword evidence="4" id="KW-1185">Reference proteome</keyword>
<dbReference type="GO" id="GO:0004674">
    <property type="term" value="F:protein serine/threonine kinase activity"/>
    <property type="evidence" value="ECO:0007669"/>
    <property type="project" value="UniProtKB-KW"/>
</dbReference>
<accession>A0A1M6NC30</accession>
<reference evidence="3 4" key="1">
    <citation type="submission" date="2016-11" db="EMBL/GenBank/DDBJ databases">
        <authorList>
            <person name="Jaros S."/>
            <person name="Januszkiewicz K."/>
            <person name="Wedrychowicz H."/>
        </authorList>
    </citation>
    <scope>NUCLEOTIDE SEQUENCE [LARGE SCALE GENOMIC DNA]</scope>
    <source>
        <strain evidence="3 4">DSM 14501</strain>
    </source>
</reference>